<dbReference type="EMBL" id="LAZR01008389">
    <property type="protein sequence ID" value="KKM79076.1"/>
    <property type="molecule type" value="Genomic_DNA"/>
</dbReference>
<name>A0A0F9KWA1_9ZZZZ</name>
<organism evidence="1">
    <name type="scientific">marine sediment metagenome</name>
    <dbReference type="NCBI Taxonomy" id="412755"/>
    <lineage>
        <taxon>unclassified sequences</taxon>
        <taxon>metagenomes</taxon>
        <taxon>ecological metagenomes</taxon>
    </lineage>
</organism>
<dbReference type="AlphaFoldDB" id="A0A0F9KWA1"/>
<protein>
    <submittedName>
        <fullName evidence="1">Uncharacterized protein</fullName>
    </submittedName>
</protein>
<proteinExistence type="predicted"/>
<reference evidence="1" key="1">
    <citation type="journal article" date="2015" name="Nature">
        <title>Complex archaea that bridge the gap between prokaryotes and eukaryotes.</title>
        <authorList>
            <person name="Spang A."/>
            <person name="Saw J.H."/>
            <person name="Jorgensen S.L."/>
            <person name="Zaremba-Niedzwiedzka K."/>
            <person name="Martijn J."/>
            <person name="Lind A.E."/>
            <person name="van Eijk R."/>
            <person name="Schleper C."/>
            <person name="Guy L."/>
            <person name="Ettema T.J."/>
        </authorList>
    </citation>
    <scope>NUCLEOTIDE SEQUENCE</scope>
</reference>
<gene>
    <name evidence="1" type="ORF">LCGC14_1353630</name>
</gene>
<feature type="non-terminal residue" evidence="1">
    <location>
        <position position="1"/>
    </location>
</feature>
<sequence>VTYEPTPAGVYRISWKQIYKFHNVGKYLPMKWPATPLNEDLGDKALTITDMPLLPL</sequence>
<accession>A0A0F9KWA1</accession>
<evidence type="ECO:0000313" key="1">
    <source>
        <dbReference type="EMBL" id="KKM79076.1"/>
    </source>
</evidence>
<comment type="caution">
    <text evidence="1">The sequence shown here is derived from an EMBL/GenBank/DDBJ whole genome shotgun (WGS) entry which is preliminary data.</text>
</comment>